<dbReference type="NCBIfam" id="TIGR01444">
    <property type="entry name" value="fkbM_fam"/>
    <property type="match status" value="1"/>
</dbReference>
<evidence type="ECO:0000313" key="6">
    <source>
        <dbReference type="EMBL" id="SMX22403.1"/>
    </source>
</evidence>
<comment type="subcellular location">
    <subcellularLocation>
        <location evidence="1">Membrane</location>
        <topology evidence="1">Single-pass membrane protein</topology>
    </subcellularLocation>
</comment>
<evidence type="ECO:0000259" key="5">
    <source>
        <dbReference type="Pfam" id="PF05050"/>
    </source>
</evidence>
<feature type="domain" description="Methyltransferase FkbM" evidence="5">
    <location>
        <begin position="75"/>
        <end position="213"/>
    </location>
</feature>
<keyword evidence="2" id="KW-0812">Transmembrane</keyword>
<dbReference type="AlphaFoldDB" id="A0A238IWI6"/>
<dbReference type="PANTHER" id="PTHR21461:SF69">
    <property type="entry name" value="GLYCOSYLTRANSFERASE FAMILY 92 PROTEIN"/>
    <property type="match status" value="1"/>
</dbReference>
<keyword evidence="3" id="KW-1133">Transmembrane helix</keyword>
<sequence length="583" mass="64444">MADNQNTLEPPLSYDEIIDTNGLRVPFVPNIITPNIEKPLRNGRYEAGELNHLKSLLKPDDRLLDLGGGLGLVAATAAKLLPKGEVLSIEAHPGLLPMIQEVWRLNTVSNATLKHGLISKTSGAPGKFYARTDFWASSAEPKSRPFTAEHDVQTLGLDTLIRTFRPTIISCDIEGAEQDLFDDLDLSQVGAIVLETHPKVYGTKARDALLQTLQSKGLAAHPQPRPSTVYILERTPNWPPENPRTLLATCMKDEGPFILEWLAWHKAIGITDIVVFSNDCTDGTDTLLDHLDARGDLTHLPNPASLLGSGYYQPTALNYVQTMPVFRAADFMLSIDVDEFVNIRTPEGTLESLLENLPAFDVLSISELNHGTNDQMHFQPGWVTDLFPAHQSLKPGRWRAKAGVKSLTRLSKRIEKVRNHRPDLAIPPADAVWLNGSGNPVSSLADDPNENGLDSRRARDLVSLEHYPLRSIDSFLVKAWRGDVVIKGKQVSNAYFRRRNRGAHHEMDLSNGKSLARAVHAEFEKDMTLMALHEACNAAHQARIDDLNADPAYRARRAEIVNIAEEQRTPPPAKGTDGDAPNN</sequence>
<evidence type="ECO:0000313" key="7">
    <source>
        <dbReference type="Proteomes" id="UP000201838"/>
    </source>
</evidence>
<dbReference type="InterPro" id="IPR029063">
    <property type="entry name" value="SAM-dependent_MTases_sf"/>
</dbReference>
<proteinExistence type="predicted"/>
<dbReference type="EMBL" id="FXXQ01000001">
    <property type="protein sequence ID" value="SMX22403.1"/>
    <property type="molecule type" value="Genomic_DNA"/>
</dbReference>
<gene>
    <name evidence="6" type="ORF">BOA8489_00499</name>
</gene>
<dbReference type="InterPro" id="IPR006342">
    <property type="entry name" value="FkbM_mtfrase"/>
</dbReference>
<protein>
    <recommendedName>
        <fullName evidence="5">Methyltransferase FkbM domain-containing protein</fullName>
    </recommendedName>
</protein>
<organism evidence="6 7">
    <name type="scientific">Boseongicola aestuarii</name>
    <dbReference type="NCBI Taxonomy" id="1470561"/>
    <lineage>
        <taxon>Bacteria</taxon>
        <taxon>Pseudomonadati</taxon>
        <taxon>Pseudomonadota</taxon>
        <taxon>Alphaproteobacteria</taxon>
        <taxon>Rhodobacterales</taxon>
        <taxon>Paracoccaceae</taxon>
        <taxon>Boseongicola</taxon>
    </lineage>
</organism>
<evidence type="ECO:0000256" key="2">
    <source>
        <dbReference type="ARBA" id="ARBA00022692"/>
    </source>
</evidence>
<evidence type="ECO:0000256" key="3">
    <source>
        <dbReference type="ARBA" id="ARBA00022989"/>
    </source>
</evidence>
<dbReference type="Pfam" id="PF13704">
    <property type="entry name" value="Glyco_tranf_2_4"/>
    <property type="match status" value="1"/>
</dbReference>
<dbReference type="Proteomes" id="UP000201838">
    <property type="component" value="Unassembled WGS sequence"/>
</dbReference>
<dbReference type="PANTHER" id="PTHR21461">
    <property type="entry name" value="GLYCOSYLTRANSFERASE FAMILY 92 PROTEIN"/>
    <property type="match status" value="1"/>
</dbReference>
<dbReference type="Pfam" id="PF05050">
    <property type="entry name" value="Methyltransf_21"/>
    <property type="match status" value="1"/>
</dbReference>
<evidence type="ECO:0000256" key="1">
    <source>
        <dbReference type="ARBA" id="ARBA00004167"/>
    </source>
</evidence>
<feature type="region of interest" description="Disordered" evidence="4">
    <location>
        <begin position="563"/>
        <end position="583"/>
    </location>
</feature>
<keyword evidence="3" id="KW-0472">Membrane</keyword>
<dbReference type="GO" id="GO:0016757">
    <property type="term" value="F:glycosyltransferase activity"/>
    <property type="evidence" value="ECO:0007669"/>
    <property type="project" value="TreeGrafter"/>
</dbReference>
<keyword evidence="7" id="KW-1185">Reference proteome</keyword>
<dbReference type="Gene3D" id="3.40.50.150">
    <property type="entry name" value="Vaccinia Virus protein VP39"/>
    <property type="match status" value="1"/>
</dbReference>
<accession>A0A238IWI6</accession>
<name>A0A238IWI6_9RHOB</name>
<reference evidence="6 7" key="1">
    <citation type="submission" date="2017-05" db="EMBL/GenBank/DDBJ databases">
        <authorList>
            <person name="Song R."/>
            <person name="Chenine A.L."/>
            <person name="Ruprecht R.M."/>
        </authorList>
    </citation>
    <scope>NUCLEOTIDE SEQUENCE [LARGE SCALE GENOMIC DNA]</scope>
    <source>
        <strain evidence="6 7">CECT 8489</strain>
    </source>
</reference>
<dbReference type="SUPFAM" id="SSF53335">
    <property type="entry name" value="S-adenosyl-L-methionine-dependent methyltransferases"/>
    <property type="match status" value="1"/>
</dbReference>
<dbReference type="RefSeq" id="WP_093972359.1">
    <property type="nucleotide sequence ID" value="NZ_FXXQ01000001.1"/>
</dbReference>
<dbReference type="GO" id="GO:0016020">
    <property type="term" value="C:membrane"/>
    <property type="evidence" value="ECO:0007669"/>
    <property type="project" value="UniProtKB-SubCell"/>
</dbReference>
<dbReference type="OrthoDB" id="4964299at2"/>
<evidence type="ECO:0000256" key="4">
    <source>
        <dbReference type="SAM" id="MobiDB-lite"/>
    </source>
</evidence>
<dbReference type="GO" id="GO:0005737">
    <property type="term" value="C:cytoplasm"/>
    <property type="evidence" value="ECO:0007669"/>
    <property type="project" value="TreeGrafter"/>
</dbReference>